<feature type="compositionally biased region" description="Basic and acidic residues" evidence="3">
    <location>
        <begin position="2399"/>
        <end position="2412"/>
    </location>
</feature>
<keyword evidence="2 5" id="KW-0436">Ligase</keyword>
<dbReference type="EMBL" id="JAHLQT010024959">
    <property type="protein sequence ID" value="KAG7164756.1"/>
    <property type="molecule type" value="Genomic_DNA"/>
</dbReference>
<evidence type="ECO:0000313" key="6">
    <source>
        <dbReference type="Proteomes" id="UP000747542"/>
    </source>
</evidence>
<dbReference type="PANTHER" id="PTHR12835">
    <property type="entry name" value="BIOTIN PROTEIN LIGASE"/>
    <property type="match status" value="1"/>
</dbReference>
<feature type="compositionally biased region" description="Polar residues" evidence="3">
    <location>
        <begin position="315"/>
        <end position="325"/>
    </location>
</feature>
<evidence type="ECO:0000256" key="1">
    <source>
        <dbReference type="ARBA" id="ARBA00009934"/>
    </source>
</evidence>
<feature type="compositionally biased region" description="Polar residues" evidence="3">
    <location>
        <begin position="1444"/>
        <end position="1464"/>
    </location>
</feature>
<feature type="compositionally biased region" description="Basic and acidic residues" evidence="3">
    <location>
        <begin position="1465"/>
        <end position="1475"/>
    </location>
</feature>
<feature type="region of interest" description="Disordered" evidence="3">
    <location>
        <begin position="2545"/>
        <end position="2579"/>
    </location>
</feature>
<feature type="compositionally biased region" description="Basic and acidic residues" evidence="3">
    <location>
        <begin position="2792"/>
        <end position="2801"/>
    </location>
</feature>
<dbReference type="InterPro" id="IPR004408">
    <property type="entry name" value="Biotin_CoA_COase_ligase"/>
</dbReference>
<feature type="compositionally biased region" description="Polar residues" evidence="3">
    <location>
        <begin position="1670"/>
        <end position="1681"/>
    </location>
</feature>
<feature type="region of interest" description="Disordered" evidence="3">
    <location>
        <begin position="1127"/>
        <end position="1153"/>
    </location>
</feature>
<dbReference type="CDD" id="cd16442">
    <property type="entry name" value="BPL"/>
    <property type="match status" value="1"/>
</dbReference>
<dbReference type="GO" id="GO:0004077">
    <property type="term" value="F:biotin--[biotin carboxyl-carrier protein] ligase activity"/>
    <property type="evidence" value="ECO:0007669"/>
    <property type="project" value="InterPro"/>
</dbReference>
<evidence type="ECO:0000313" key="5">
    <source>
        <dbReference type="EMBL" id="KAG7164756.1"/>
    </source>
</evidence>
<feature type="compositionally biased region" description="Polar residues" evidence="3">
    <location>
        <begin position="2591"/>
        <end position="2616"/>
    </location>
</feature>
<dbReference type="InterPro" id="IPR045864">
    <property type="entry name" value="aa-tRNA-synth_II/BPL/LPL"/>
</dbReference>
<sequence length="3358" mass="370165">MLSMCGLLCRMLRGWRHSEAVMLMAKALSQPHSSLLVQDIVAADTGGVSVNEPCGTSPFCQNSSEGTLGQQLWRDNNKQAVIIDPKQCVDLQRWTLFLSSSDNPSSPLSKHPSQQASENGTSSTGNSEASGTITVLLEATYRETDDEPIVDYHVMVEQLSQPYAWKARDVFGVIVTTTPPQLLAMIQAFFNNALLIDDDFLIKKILTIEVIGQPSTLEDPLSIPQCVTPGPWNVDRVSLTQMEIARGVSPIGYPGQPPLVGCGNLGLRGNSLRPPLLSALLRHQSSGESATDTSTTLNPQSSSDSDKHPSSLDPQSSYDSVSDYPTSDADDVSCNVYNFYPRGWAVSGNQIISGQPLSVRGVLTQLEGKFPNKPCSILTNPMEDLWQEPEDAQKVIDDSCTSDQSLLCLNGPSRDPDSRSTLPRIKKDSRVCLYPYRCLPGSVLCKRVGHTEPGKKEREIVKEAAEYYQRALYSAQERREWAKKSLSSTSDEDTLLNEYSFSGTQDEAVVTHEPKKYPVRIKSEADLSRASSIIKDNLANIVQRYLVKSANSPDCQYLYPKIPSENPTLKLPYTSDEPQVLTLQPRGVQEPDSQHVDITVVKAEVTEASLVRITEQVAPITEIESFRQGGSLKYVNAKKEERLVPVVDNKEKIEQTIPQIVPSLFNQSFTKQNEQKPDIQITDDKKTVCAANCRQSIRSSGKSEKKLIKSEEIVPPTMKRESRIDIPMNIEDELKSRTPFDHEDAKVKVTVIREDFPYVNMDTSNEAEGASQNLKLVDVATEKTNRIFTDKPVNTGIKETDRVHAQSGGKHHDDITNISFIKDKRLISTATKKYEQIPSEVLVNVSVAKSEKLEDVRLKKVEGTFEITREEKEDNANKPATAEDFYNIRLHREKVQDLDVTTKMKELVLIQQVGESIIDTDVTSSESGSHDGVPTLKGDKNFAPSVTVVEPNAIITITSDIPNVTVQINDSNTEPSLVLSERFADIPIILDEMQQNSPLKENESYDPYLHSNNWFTNDVVIFESTEEKGDDSLDANEDVATRLTKRPKCLKDINKLNTKSSTASESSFESLPYRMLTSQPDSLTDDIAIELTQAPPDSEKLRAARLELIRQERINAISLHSISLMESKDESTFKSDSPEEEEEHKTEAKDMSGGISHIESTLVDSLIGATHICDEGRQQDGLSSALFDSGVEVMMQDHGTSVTSSLIKSFPSPVDSVPESGFSSLKEPLANEGTNEDGGFDDHIGVSLSKSKDSLDLTDTDRFPGTDTLSDDMETLSLSTGDVTLVESGPVSTVGSARGSISEFSQQDTGRLKFYSSEPSNLDLGPVGVLSSYQENSSYYSSCDSEKKQLPAADFSHIKLSSDSSAPEHYVEECASEEIAHSCSEIAKVSPDVSKSNLVVRLDEKAIRWLSGDGSGSKMKTSESLSSDDTVISRLSFEEHNAKLLSQGSQEEPTEFSESPSRISPNDEKDEKTRKDLFNITVQSTDYNKEAVNSKTESAMEDTEMVNEMRSSDDAAVVLKGQQVTSFPDKVINECQKEKYSVHVDGKDNMIRGESTSSSEKAVDLSIGEDCTSEISRGTDFIEKDETVTIHEVVGHVYSSTRDSRVDSMQNNIELHLSIADKLKLLTSSEPVSDSVQRDESYGIHNVKNPDHVMVEDFSHQSEKSYEVGYSNSIEGSTSLPPNKESKVEKTGDMASSNTDVIVSVTSENSKKSDVSERSSPNANETCSTCTSDRPSRHSSKSGVSDLEDEVFLPPKENYIFDGRPVIYCPKIDMANQIGISPPKVAMSVFAVVPSKHTNIGKEEDWIASGKEDLLKFANYSTLAKLTNNGNMQEVNKTENLTTQPTEITSLPVSRVTAQDHFPDMRGKEMQLIEELRETHEGSVNVLTLSDTTWKDSSKQGMSLDSSGRLSLEKELTCSNDTREAHVLDIEHGDCILLPETKGDTINVADGVMHEEKMNIDGKYEEIIQSDYHQRSESELAVHIPIPESASRNELKAENSQQSNLNQVVYYEYMPMMGTEGKVSEDLHDSHMHKVKTEIKSEEKSSTETQSNINLVKDSLFSCAGSKIFELKTSQLHKENKECVDQEVTYSSKSSPKEIFEPSKPRLLRMPNLERTDTTVSPIHQASLKVSAKSGSTPQESPVVSPAVTCDMKKVPFPVTNLPVDAYGSSSPVSREATDEENSVIENIAKVDVKLKSTSFGEKTDSDPEVPENAVERAYITEFSSREITHEEARILGRGGSAEETSTRDESLTRSPEPELKKYGSEELSSILTSDSRGSSASKSYLEPDLRSVNSSWGASGSLECLESDTDSKGSHTHRHGSITTAKSEELGMKCDKVSLKSQGSLDKFPHFDQVTSQQKARGARKKVFSVDIESKDKKNTNKEMHRSVTLPAGSMSSSKKEEKKKDKEEKSKKKKKDGVGNSEKKSAMLSLKGLLKRNKSKEKEKDKDKDSSREKLSSPSLFRKLEKKTKSNTQSPLLDERKQGEQGNVINGSRRDVEKTKHSPVATNGKTRPVISSPVSVQQVGNMAGMGVATTICRGNGGLAASGSDSDSPIGSRQSSPKRIISHPRMASLGTQPSPRLYKHVLTRHLSSSQESVDNPLLSSTHSSPQASPHTSPKRIIPASASSYSLPASRDMSPPAPVMGTRALRGSNNSFSVTIGFKPKVEKRNRTMSEGADLNKVSLSPVSKRKEGSRILTQLNKRSSSMEILVCGKIREHCSQSGKSPSGSPFSREGSFRLHREISVETLFELPETSPRSSRTQEEYQEYLNEIHARNDSQHGSSWSLVEESEIDKVKPDTLSRRSSHHTPAGKKLSLPHNMHLSGLCETASSNPNLQRTGSPFVRGVSHSSSFTSSPYRRPHSSAAVYSPAKRVMSTSVGGSPSSDATPGMPLMRVEEEGPCRKNLDAVTEKPPNVLVYAANKGGRVLSVCSDFLNMAVPLFGTVEVQEQAVVTISYRRWSSVQLLHHQHCFHSSPQHKRFSRELENTKDTDIRSAVSVEPTHVEIVDEYGGRHRLDLKILATDDTWGAPSLLSARVHQGKGSAVFSQVHLERDPRECFTMAGITSKLSISNEARLEILRDLLSTELCLDTNMSTSATSYSPAYFLGRHELKQTLINKLRPHMEKQELRRSQLTIQFVTSGMTARQPDDDALKTSAIGRLVIYCDVMTSSMKVTAGHPPLVHGIVVLPTQQTQGKGRSGNSWLSPLGCAMFTTQLHIALSSNLGQHLTFLQHLIAIAVVQAVREHPGYADIPIHLKWPNDIYVGTNIKIGGVIVEATTIGSEIIANVGCGVNLSNSNPTYCINDAVRQHNKEYKSSLCELDRETFLARVFNSIEELIETFQAKGPGAVQHIYYKYWLHS</sequence>
<feature type="compositionally biased region" description="Polar residues" evidence="3">
    <location>
        <begin position="1718"/>
        <end position="1733"/>
    </location>
</feature>
<comment type="similarity">
    <text evidence="1">Belongs to the biotin--protein ligase family.</text>
</comment>
<feature type="compositionally biased region" description="Basic and acidic residues" evidence="3">
    <location>
        <begin position="2327"/>
        <end position="2339"/>
    </location>
</feature>
<feature type="region of interest" description="Disordered" evidence="3">
    <location>
        <begin position="2774"/>
        <end position="2818"/>
    </location>
</feature>
<evidence type="ECO:0000256" key="2">
    <source>
        <dbReference type="ARBA" id="ARBA00022598"/>
    </source>
</evidence>
<feature type="compositionally biased region" description="Basic and acidic residues" evidence="3">
    <location>
        <begin position="2373"/>
        <end position="2387"/>
    </location>
</feature>
<feature type="region of interest" description="Disordered" evidence="3">
    <location>
        <begin position="1664"/>
        <end position="1749"/>
    </location>
</feature>
<feature type="region of interest" description="Disordered" evidence="3">
    <location>
        <begin position="283"/>
        <end position="326"/>
    </location>
</feature>
<dbReference type="InterPro" id="IPR004143">
    <property type="entry name" value="BPL_LPL_catalytic"/>
</dbReference>
<keyword evidence="6" id="KW-1185">Reference proteome</keyword>
<dbReference type="Gene3D" id="3.30.930.10">
    <property type="entry name" value="Bira Bifunctional Protein, Domain 2"/>
    <property type="match status" value="1"/>
</dbReference>
<feature type="compositionally biased region" description="Basic and acidic residues" evidence="3">
    <location>
        <begin position="2442"/>
        <end position="2457"/>
    </location>
</feature>
<dbReference type="SUPFAM" id="SSF55681">
    <property type="entry name" value="Class II aaRS and biotin synthetases"/>
    <property type="match status" value="1"/>
</dbReference>
<gene>
    <name evidence="5" type="primary">HLCS-L</name>
    <name evidence="5" type="ORF">Hamer_G005169</name>
</gene>
<feature type="compositionally biased region" description="Polar residues" evidence="3">
    <location>
        <begin position="2267"/>
        <end position="2283"/>
    </location>
</feature>
<feature type="region of interest" description="Disordered" evidence="3">
    <location>
        <begin position="102"/>
        <end position="129"/>
    </location>
</feature>
<feature type="region of interest" description="Disordered" evidence="3">
    <location>
        <begin position="2591"/>
        <end position="2622"/>
    </location>
</feature>
<comment type="caution">
    <text evidence="5">The sequence shown here is derived from an EMBL/GenBank/DDBJ whole genome shotgun (WGS) entry which is preliminary data.</text>
</comment>
<feature type="domain" description="BPL/LPL catalytic" evidence="4">
    <location>
        <begin position="3151"/>
        <end position="3340"/>
    </location>
</feature>
<dbReference type="Pfam" id="PF03099">
    <property type="entry name" value="BPL_LplA_LipB"/>
    <property type="match status" value="1"/>
</dbReference>
<dbReference type="GO" id="GO:0005737">
    <property type="term" value="C:cytoplasm"/>
    <property type="evidence" value="ECO:0007669"/>
    <property type="project" value="TreeGrafter"/>
</dbReference>
<name>A0A8J5JYE5_HOMAM</name>
<dbReference type="Proteomes" id="UP000747542">
    <property type="component" value="Unassembled WGS sequence"/>
</dbReference>
<feature type="region of interest" description="Disordered" evidence="3">
    <location>
        <begin position="2230"/>
        <end position="2514"/>
    </location>
</feature>
<evidence type="ECO:0000256" key="3">
    <source>
        <dbReference type="SAM" id="MobiDB-lite"/>
    </source>
</evidence>
<feature type="compositionally biased region" description="Basic and acidic residues" evidence="3">
    <location>
        <begin position="1127"/>
        <end position="1150"/>
    </location>
</feature>
<accession>A0A8J5JYE5</accession>
<feature type="compositionally biased region" description="Polar residues" evidence="3">
    <location>
        <begin position="1694"/>
        <end position="1708"/>
    </location>
</feature>
<feature type="compositionally biased region" description="Polar residues" evidence="3">
    <location>
        <begin position="283"/>
        <end position="298"/>
    </location>
</feature>
<proteinExistence type="inferred from homology"/>
<dbReference type="PANTHER" id="PTHR12835:SF5">
    <property type="entry name" value="BIOTIN--PROTEIN LIGASE"/>
    <property type="match status" value="1"/>
</dbReference>
<reference evidence="5" key="1">
    <citation type="journal article" date="2021" name="Sci. Adv.">
        <title>The American lobster genome reveals insights on longevity, neural, and immune adaptations.</title>
        <authorList>
            <person name="Polinski J.M."/>
            <person name="Zimin A.V."/>
            <person name="Clark K.F."/>
            <person name="Kohn A.B."/>
            <person name="Sadowski N."/>
            <person name="Timp W."/>
            <person name="Ptitsyn A."/>
            <person name="Khanna P."/>
            <person name="Romanova D.Y."/>
            <person name="Williams P."/>
            <person name="Greenwood S.J."/>
            <person name="Moroz L.L."/>
            <person name="Walt D.R."/>
            <person name="Bodnar A.G."/>
        </authorList>
    </citation>
    <scope>NUCLEOTIDE SEQUENCE</scope>
    <source>
        <strain evidence="5">GMGI-L3</strain>
    </source>
</reference>
<feature type="region of interest" description="Disordered" evidence="3">
    <location>
        <begin position="1444"/>
        <end position="1475"/>
    </location>
</feature>
<organism evidence="5 6">
    <name type="scientific">Homarus americanus</name>
    <name type="common">American lobster</name>
    <dbReference type="NCBI Taxonomy" id="6706"/>
    <lineage>
        <taxon>Eukaryota</taxon>
        <taxon>Metazoa</taxon>
        <taxon>Ecdysozoa</taxon>
        <taxon>Arthropoda</taxon>
        <taxon>Crustacea</taxon>
        <taxon>Multicrustacea</taxon>
        <taxon>Malacostraca</taxon>
        <taxon>Eumalacostraca</taxon>
        <taxon>Eucarida</taxon>
        <taxon>Decapoda</taxon>
        <taxon>Pleocyemata</taxon>
        <taxon>Astacidea</taxon>
        <taxon>Nephropoidea</taxon>
        <taxon>Nephropidae</taxon>
        <taxon>Homarus</taxon>
    </lineage>
</organism>
<feature type="compositionally biased region" description="Basic and acidic residues" evidence="3">
    <location>
        <begin position="2245"/>
        <end position="2265"/>
    </location>
</feature>
<evidence type="ECO:0000259" key="4">
    <source>
        <dbReference type="PROSITE" id="PS51733"/>
    </source>
</evidence>
<protein>
    <submittedName>
        <fullName evidence="5">Biotin--protein ligase-like</fullName>
    </submittedName>
</protein>
<dbReference type="PROSITE" id="PS51733">
    <property type="entry name" value="BPL_LPL_CATALYTIC"/>
    <property type="match status" value="1"/>
</dbReference>
<feature type="compositionally biased region" description="Polar residues" evidence="3">
    <location>
        <begin position="111"/>
        <end position="129"/>
    </location>
</feature>